<feature type="chain" id="PRO_5043539986" evidence="5">
    <location>
        <begin position="26"/>
        <end position="411"/>
    </location>
</feature>
<dbReference type="GO" id="GO:0005615">
    <property type="term" value="C:extracellular space"/>
    <property type="evidence" value="ECO:0007669"/>
    <property type="project" value="InterPro"/>
</dbReference>
<dbReference type="InterPro" id="IPR042178">
    <property type="entry name" value="Serpin_sf_1"/>
</dbReference>
<gene>
    <name evidence="7" type="primary">SERPINB4</name>
    <name evidence="7" type="ORF">CDAR_438261</name>
</gene>
<keyword evidence="2" id="KW-0646">Protease inhibitor</keyword>
<organism evidence="7 8">
    <name type="scientific">Caerostris darwini</name>
    <dbReference type="NCBI Taxonomy" id="1538125"/>
    <lineage>
        <taxon>Eukaryota</taxon>
        <taxon>Metazoa</taxon>
        <taxon>Ecdysozoa</taxon>
        <taxon>Arthropoda</taxon>
        <taxon>Chelicerata</taxon>
        <taxon>Arachnida</taxon>
        <taxon>Araneae</taxon>
        <taxon>Araneomorphae</taxon>
        <taxon>Entelegynae</taxon>
        <taxon>Araneoidea</taxon>
        <taxon>Araneidae</taxon>
        <taxon>Caerostris</taxon>
    </lineage>
</organism>
<dbReference type="Gene3D" id="2.30.39.10">
    <property type="entry name" value="Alpha-1-antitrypsin, domain 1"/>
    <property type="match status" value="1"/>
</dbReference>
<dbReference type="PANTHER" id="PTHR11461:SF211">
    <property type="entry name" value="GH10112P-RELATED"/>
    <property type="match status" value="1"/>
</dbReference>
<dbReference type="InterPro" id="IPR000215">
    <property type="entry name" value="Serpin_fam"/>
</dbReference>
<dbReference type="PANTHER" id="PTHR11461">
    <property type="entry name" value="SERINE PROTEASE INHIBITOR, SERPIN"/>
    <property type="match status" value="1"/>
</dbReference>
<dbReference type="InterPro" id="IPR023796">
    <property type="entry name" value="Serpin_dom"/>
</dbReference>
<dbReference type="InterPro" id="IPR036186">
    <property type="entry name" value="Serpin_sf"/>
</dbReference>
<dbReference type="GO" id="GO:0004867">
    <property type="term" value="F:serine-type endopeptidase inhibitor activity"/>
    <property type="evidence" value="ECO:0007669"/>
    <property type="project" value="UniProtKB-KW"/>
</dbReference>
<dbReference type="Gene3D" id="3.30.497.10">
    <property type="entry name" value="Antithrombin, subunit I, domain 2"/>
    <property type="match status" value="1"/>
</dbReference>
<protein>
    <submittedName>
        <fullName evidence="7">Serpin B4</fullName>
    </submittedName>
</protein>
<dbReference type="SUPFAM" id="SSF56574">
    <property type="entry name" value="Serpins"/>
    <property type="match status" value="1"/>
</dbReference>
<evidence type="ECO:0000259" key="6">
    <source>
        <dbReference type="SMART" id="SM00093"/>
    </source>
</evidence>
<evidence type="ECO:0000256" key="4">
    <source>
        <dbReference type="RuleBase" id="RU000411"/>
    </source>
</evidence>
<feature type="signal peptide" evidence="5">
    <location>
        <begin position="1"/>
        <end position="25"/>
    </location>
</feature>
<comment type="caution">
    <text evidence="7">The sequence shown here is derived from an EMBL/GenBank/DDBJ whole genome shotgun (WGS) entry which is preliminary data.</text>
</comment>
<sequence>MKISTHLSCYSSIFVILIIAHTCSCDTATETERISTPQERFVTASNAFALDLHRTLTFNSIRNLFMSPVSLFSALGVLYKGARGKTAQELREILHFAETGLSDEDIDLSFDHFLTNVLNSSKDYILKSANIFLVDRKLQLLPEYTLQTQNLYKSIYVTGINFRRDASQLVKVINDWISSQTNGKIPALLDNLDPNTVIAIFNAVYFKGLWEIQFDVKNTKPGRFNNYGLKSMAKSVPMMNMSDQLLYTSSPDCQIVELPYKGDNVSMMIFLPDRQNGLSALERNLTVQQILAFRRKMRRSRVNLSLPKFSMESTVDLKQPLTSMGLGGVFLNNADFSGMVQRGGVRVSKMVQKTAVEVTEEGTEAAAVTGVFIVPLSISWPRDVKVDHPFLFAIIETKTNLILFMGRVVNL</sequence>
<evidence type="ECO:0000256" key="3">
    <source>
        <dbReference type="ARBA" id="ARBA00022900"/>
    </source>
</evidence>
<comment type="similarity">
    <text evidence="1 4">Belongs to the serpin family.</text>
</comment>
<keyword evidence="5" id="KW-0732">Signal</keyword>
<evidence type="ECO:0000313" key="8">
    <source>
        <dbReference type="Proteomes" id="UP001054837"/>
    </source>
</evidence>
<keyword evidence="3" id="KW-0722">Serine protease inhibitor</keyword>
<dbReference type="InterPro" id="IPR042185">
    <property type="entry name" value="Serpin_sf_2"/>
</dbReference>
<dbReference type="PROSITE" id="PS00284">
    <property type="entry name" value="SERPIN"/>
    <property type="match status" value="1"/>
</dbReference>
<dbReference type="Proteomes" id="UP001054837">
    <property type="component" value="Unassembled WGS sequence"/>
</dbReference>
<dbReference type="AlphaFoldDB" id="A0AAV4X0Q3"/>
<evidence type="ECO:0000256" key="5">
    <source>
        <dbReference type="SAM" id="SignalP"/>
    </source>
</evidence>
<dbReference type="EMBL" id="BPLQ01015526">
    <property type="protein sequence ID" value="GIY88720.1"/>
    <property type="molecule type" value="Genomic_DNA"/>
</dbReference>
<evidence type="ECO:0000256" key="2">
    <source>
        <dbReference type="ARBA" id="ARBA00022690"/>
    </source>
</evidence>
<dbReference type="SMART" id="SM00093">
    <property type="entry name" value="SERPIN"/>
    <property type="match status" value="1"/>
</dbReference>
<accession>A0AAV4X0Q3</accession>
<keyword evidence="8" id="KW-1185">Reference proteome</keyword>
<proteinExistence type="inferred from homology"/>
<dbReference type="InterPro" id="IPR023795">
    <property type="entry name" value="Serpin_CS"/>
</dbReference>
<feature type="domain" description="Serpin" evidence="6">
    <location>
        <begin position="50"/>
        <end position="411"/>
    </location>
</feature>
<reference evidence="7 8" key="1">
    <citation type="submission" date="2021-06" db="EMBL/GenBank/DDBJ databases">
        <title>Caerostris darwini draft genome.</title>
        <authorList>
            <person name="Kono N."/>
            <person name="Arakawa K."/>
        </authorList>
    </citation>
    <scope>NUCLEOTIDE SEQUENCE [LARGE SCALE GENOMIC DNA]</scope>
</reference>
<name>A0AAV4X0Q3_9ARAC</name>
<evidence type="ECO:0000256" key="1">
    <source>
        <dbReference type="ARBA" id="ARBA00009500"/>
    </source>
</evidence>
<dbReference type="Pfam" id="PF00079">
    <property type="entry name" value="Serpin"/>
    <property type="match status" value="1"/>
</dbReference>
<evidence type="ECO:0000313" key="7">
    <source>
        <dbReference type="EMBL" id="GIY88720.1"/>
    </source>
</evidence>